<dbReference type="InterPro" id="IPR044240">
    <property type="entry name" value="STR4-like"/>
</dbReference>
<dbReference type="Gene3D" id="3.40.250.10">
    <property type="entry name" value="Rhodanese-like domain"/>
    <property type="match status" value="1"/>
</dbReference>
<protein>
    <submittedName>
        <fullName evidence="3">Rhodanese-like domain-containing protein 4A</fullName>
    </submittedName>
</protein>
<evidence type="ECO:0000259" key="2">
    <source>
        <dbReference type="PROSITE" id="PS50206"/>
    </source>
</evidence>
<proteinExistence type="predicted"/>
<feature type="domain" description="Rhodanese" evidence="2">
    <location>
        <begin position="178"/>
        <end position="284"/>
    </location>
</feature>
<comment type="caution">
    <text evidence="3">The sequence shown here is derived from an EMBL/GenBank/DDBJ whole genome shotgun (WGS) entry which is preliminary data.</text>
</comment>
<reference evidence="3" key="1">
    <citation type="submission" date="2019-09" db="EMBL/GenBank/DDBJ databases">
        <title>Draft genome information of white flower Hibiscus syriacus.</title>
        <authorList>
            <person name="Kim Y.-M."/>
        </authorList>
    </citation>
    <scope>NUCLEOTIDE SEQUENCE [LARGE SCALE GENOMIC DNA]</scope>
    <source>
        <strain evidence="3">YM2019G1</strain>
    </source>
</reference>
<dbReference type="PROSITE" id="PS50206">
    <property type="entry name" value="RHODANESE_3"/>
    <property type="match status" value="1"/>
</dbReference>
<feature type="region of interest" description="Disordered" evidence="1">
    <location>
        <begin position="40"/>
        <end position="65"/>
    </location>
</feature>
<sequence length="371" mass="40571">MPRRPNHLHSYHLLLPRSSLDSHLMESLSMIPLSSPPFPNHPKTLKSISPNPVSKQTKPHAIKPTSPSPFLPSINPLLSLQNSPLLQTVAKTHVSFTLTNLFASFPCLAAAETVISPTEPGKVNLEAVLVSVDEFFNKNPFFVAGCTLIWLVVVPLIRQNLSKCKFVPAIDAFRKLRDDPNAQLLDIRENRTLASLGSPDLSSLNKGTVQLQFSVEDEDGFVKEVLEKFPNPANTVICVLDNFDGNSLKAAELLYKKGFKEVYAIKDGVMGKKGWLAIQETLLPPSVHIKRKKKKVKISQGFGANGAVNQVEDKKDGSSPTNAPVMESQTTDHEVTESIPHAKVHSGSSSPYPNYPDLKPPSSPTPSQPGE</sequence>
<dbReference type="SUPFAM" id="SSF52821">
    <property type="entry name" value="Rhodanese/Cell cycle control phosphatase"/>
    <property type="match status" value="1"/>
</dbReference>
<dbReference type="InterPro" id="IPR001763">
    <property type="entry name" value="Rhodanese-like_dom"/>
</dbReference>
<evidence type="ECO:0000313" key="4">
    <source>
        <dbReference type="Proteomes" id="UP000436088"/>
    </source>
</evidence>
<organism evidence="3 4">
    <name type="scientific">Hibiscus syriacus</name>
    <name type="common">Rose of Sharon</name>
    <dbReference type="NCBI Taxonomy" id="106335"/>
    <lineage>
        <taxon>Eukaryota</taxon>
        <taxon>Viridiplantae</taxon>
        <taxon>Streptophyta</taxon>
        <taxon>Embryophyta</taxon>
        <taxon>Tracheophyta</taxon>
        <taxon>Spermatophyta</taxon>
        <taxon>Magnoliopsida</taxon>
        <taxon>eudicotyledons</taxon>
        <taxon>Gunneridae</taxon>
        <taxon>Pentapetalae</taxon>
        <taxon>rosids</taxon>
        <taxon>malvids</taxon>
        <taxon>Malvales</taxon>
        <taxon>Malvaceae</taxon>
        <taxon>Malvoideae</taxon>
        <taxon>Hibiscus</taxon>
    </lineage>
</organism>
<evidence type="ECO:0000313" key="3">
    <source>
        <dbReference type="EMBL" id="KAE8666930.1"/>
    </source>
</evidence>
<feature type="region of interest" description="Disordered" evidence="1">
    <location>
        <begin position="310"/>
        <end position="371"/>
    </location>
</feature>
<feature type="compositionally biased region" description="Polar residues" evidence="1">
    <location>
        <begin position="46"/>
        <end position="56"/>
    </location>
</feature>
<dbReference type="Proteomes" id="UP000436088">
    <property type="component" value="Unassembled WGS sequence"/>
</dbReference>
<accession>A0A6A2XBW5</accession>
<feature type="compositionally biased region" description="Pro residues" evidence="1">
    <location>
        <begin position="358"/>
        <end position="371"/>
    </location>
</feature>
<dbReference type="EMBL" id="VEPZ02001589">
    <property type="protein sequence ID" value="KAE8666930.1"/>
    <property type="molecule type" value="Genomic_DNA"/>
</dbReference>
<gene>
    <name evidence="3" type="ORF">F3Y22_tig00112471pilonHSYRG00035</name>
</gene>
<keyword evidence="4" id="KW-1185">Reference proteome</keyword>
<dbReference type="AlphaFoldDB" id="A0A6A2XBW5"/>
<dbReference type="PANTHER" id="PTHR47377">
    <property type="entry name" value="RHODANESE-LIKE DOMAIN-CONTAINING PROTEIN 4, CHLOROPLASTIC"/>
    <property type="match status" value="1"/>
</dbReference>
<evidence type="ECO:0000256" key="1">
    <source>
        <dbReference type="SAM" id="MobiDB-lite"/>
    </source>
</evidence>
<dbReference type="PANTHER" id="PTHR47377:SF3">
    <property type="entry name" value="RHODANESE-LIKE DOMAIN-CONTAINING PROTEIN 4A, CHLOROPLASTIC"/>
    <property type="match status" value="1"/>
</dbReference>
<dbReference type="InterPro" id="IPR036873">
    <property type="entry name" value="Rhodanese-like_dom_sf"/>
</dbReference>
<name>A0A6A2XBW5_HIBSY</name>